<proteinExistence type="inferred from homology"/>
<dbReference type="InterPro" id="IPR012914">
    <property type="entry name" value="PucR_dom"/>
</dbReference>
<dbReference type="EMBL" id="BOQT01000015">
    <property type="protein sequence ID" value="GIN22294.1"/>
    <property type="molecule type" value="Genomic_DNA"/>
</dbReference>
<dbReference type="Pfam" id="PF17853">
    <property type="entry name" value="GGDEF_2"/>
    <property type="match status" value="1"/>
</dbReference>
<organism evidence="5 6">
    <name type="scientific">Siminovitchia fordii</name>
    <dbReference type="NCBI Taxonomy" id="254759"/>
    <lineage>
        <taxon>Bacteria</taxon>
        <taxon>Bacillati</taxon>
        <taxon>Bacillota</taxon>
        <taxon>Bacilli</taxon>
        <taxon>Bacillales</taxon>
        <taxon>Bacillaceae</taxon>
        <taxon>Siminovitchia</taxon>
    </lineage>
</organism>
<dbReference type="InterPro" id="IPR051448">
    <property type="entry name" value="CdaR-like_regulators"/>
</dbReference>
<dbReference type="RefSeq" id="WP_144517254.1">
    <property type="nucleotide sequence ID" value="NZ_BOQT01000015.1"/>
</dbReference>
<dbReference type="PANTHER" id="PTHR33744:SF1">
    <property type="entry name" value="DNA-BINDING TRANSCRIPTIONAL ACTIVATOR ADER"/>
    <property type="match status" value="1"/>
</dbReference>
<comment type="caution">
    <text evidence="5">The sequence shown here is derived from an EMBL/GenBank/DDBJ whole genome shotgun (WGS) entry which is preliminary data.</text>
</comment>
<comment type="similarity">
    <text evidence="1">Belongs to the CdaR family.</text>
</comment>
<dbReference type="InterPro" id="IPR025736">
    <property type="entry name" value="PucR_C-HTH_dom"/>
</dbReference>
<name>A0ABQ4K994_9BACI</name>
<evidence type="ECO:0000259" key="2">
    <source>
        <dbReference type="Pfam" id="PF07905"/>
    </source>
</evidence>
<dbReference type="InterPro" id="IPR041522">
    <property type="entry name" value="CdaR_GGDEF"/>
</dbReference>
<evidence type="ECO:0000313" key="6">
    <source>
        <dbReference type="Proteomes" id="UP000680279"/>
    </source>
</evidence>
<protein>
    <submittedName>
        <fullName evidence="5">Purine catabolism regulatory protein</fullName>
    </submittedName>
</protein>
<evidence type="ECO:0000259" key="4">
    <source>
        <dbReference type="Pfam" id="PF17853"/>
    </source>
</evidence>
<keyword evidence="6" id="KW-1185">Reference proteome</keyword>
<dbReference type="InterPro" id="IPR042070">
    <property type="entry name" value="PucR_C-HTH_sf"/>
</dbReference>
<evidence type="ECO:0000256" key="1">
    <source>
        <dbReference type="ARBA" id="ARBA00006754"/>
    </source>
</evidence>
<feature type="domain" description="CdaR GGDEF-like" evidence="4">
    <location>
        <begin position="289"/>
        <end position="417"/>
    </location>
</feature>
<evidence type="ECO:0000259" key="3">
    <source>
        <dbReference type="Pfam" id="PF13556"/>
    </source>
</evidence>
<feature type="domain" description="Purine catabolism PurC-like" evidence="2">
    <location>
        <begin position="5"/>
        <end position="127"/>
    </location>
</feature>
<dbReference type="PANTHER" id="PTHR33744">
    <property type="entry name" value="CARBOHYDRATE DIACID REGULATOR"/>
    <property type="match status" value="1"/>
</dbReference>
<dbReference type="Proteomes" id="UP000680279">
    <property type="component" value="Unassembled WGS sequence"/>
</dbReference>
<feature type="domain" description="PucR C-terminal helix-turn-helix" evidence="3">
    <location>
        <begin position="478"/>
        <end position="535"/>
    </location>
</feature>
<dbReference type="Pfam" id="PF13556">
    <property type="entry name" value="HTH_30"/>
    <property type="match status" value="1"/>
</dbReference>
<accession>A0ABQ4K994</accession>
<dbReference type="Gene3D" id="1.10.10.2840">
    <property type="entry name" value="PucR C-terminal helix-turn-helix domain"/>
    <property type="match status" value="1"/>
</dbReference>
<reference evidence="5 6" key="1">
    <citation type="submission" date="2021-03" db="EMBL/GenBank/DDBJ databases">
        <title>Antimicrobial resistance genes in bacteria isolated from Japanese honey, and their potential for conferring macrolide and lincosamide resistance in the American foulbrood pathogen Paenibacillus larvae.</title>
        <authorList>
            <person name="Okamoto M."/>
            <person name="Kumagai M."/>
            <person name="Kanamori H."/>
            <person name="Takamatsu D."/>
        </authorList>
    </citation>
    <scope>NUCLEOTIDE SEQUENCE [LARGE SCALE GENOMIC DNA]</scope>
    <source>
        <strain evidence="5 6">J1TS3</strain>
    </source>
</reference>
<dbReference type="Pfam" id="PF07905">
    <property type="entry name" value="PucR"/>
    <property type="match status" value="1"/>
</dbReference>
<sequence length="548" mass="63749">MDINDVIQLNVLKNTEILAGEKGLKNIVLNTTIIDAPDGYKWCASGDFIITTGYPFTRNMHWEEGITKLLELLVEKNCSGLGIKLGRYIPGLPKAAISFANENNFPVLSLPNKVSWSEIIMPIVTRINKQHQSELKMNHTVYEMFHNHLKKQGKLKDLAHLLNKILDIPVTIYIRNTNEKIDVQESYFSKEEIENIISAFSCDQEKPIQRLNWQQKIFTVRWIYSSNRLEGGVFLWEKHCRLHTWQKAAIEQTAVISALEIERMRTVSSVFQRFRNDFLSMLLSEKVESRDTLSRRAEEVNWHLKDHYNVVLLDFDTKRQQPVNNPNNISIWQRKENILEMLEYELKWVLPEALIGFDKNNIFTLLIPNKYNQNELVNNLTKLVKKININFYGGIGRLNNVEKLSVSYNEALLAIKVAYANIPGDTQNKIGQLYIRSFSELNVERILFSSNPHYEAKKLVEDCLEKIIKYDNEKNSELLHTLKTFLANNANFDHTADALYIHKNTVRYRLKMIEELTQLDPKNIKDQLLFQMSLVAFNILDSTSNTMR</sequence>
<evidence type="ECO:0000313" key="5">
    <source>
        <dbReference type="EMBL" id="GIN22294.1"/>
    </source>
</evidence>
<gene>
    <name evidence="5" type="primary">pucR</name>
    <name evidence="5" type="ORF">J1TS3_34280</name>
</gene>